<comment type="caution">
    <text evidence="10">Lacks conserved residue(s) required for the propagation of feature annotation.</text>
</comment>
<keyword evidence="16" id="KW-1185">Reference proteome</keyword>
<feature type="non-terminal residue" evidence="15">
    <location>
        <position position="1"/>
    </location>
</feature>
<dbReference type="PANTHER" id="PTHR46708:SF3">
    <property type="entry name" value="TENASCIN-X"/>
    <property type="match status" value="1"/>
</dbReference>
<feature type="domain" description="Fibronectin type-III" evidence="13">
    <location>
        <begin position="2140"/>
        <end position="2228"/>
    </location>
</feature>
<keyword evidence="4" id="KW-0272">Extracellular matrix</keyword>
<feature type="disulfide bond" evidence="10">
    <location>
        <begin position="205"/>
        <end position="215"/>
    </location>
</feature>
<evidence type="ECO:0000259" key="13">
    <source>
        <dbReference type="PROSITE" id="PS50853"/>
    </source>
</evidence>
<feature type="domain" description="Fibronectin type-III" evidence="13">
    <location>
        <begin position="887"/>
        <end position="976"/>
    </location>
</feature>
<dbReference type="Gene3D" id="2.60.40.10">
    <property type="entry name" value="Immunoglobulins"/>
    <property type="match status" value="11"/>
</dbReference>
<keyword evidence="7" id="KW-0677">Repeat</keyword>
<evidence type="ECO:0000313" key="15">
    <source>
        <dbReference type="EMBL" id="CAH2314494.1"/>
    </source>
</evidence>
<dbReference type="Pfam" id="PF00041">
    <property type="entry name" value="fn3"/>
    <property type="match status" value="9"/>
</dbReference>
<dbReference type="Proteomes" id="UP001295444">
    <property type="component" value="Chromosome 09"/>
</dbReference>
<dbReference type="PROSITE" id="PS50853">
    <property type="entry name" value="FN3"/>
    <property type="match status" value="11"/>
</dbReference>
<feature type="region of interest" description="Disordered" evidence="11">
    <location>
        <begin position="1171"/>
        <end position="1192"/>
    </location>
</feature>
<evidence type="ECO:0000256" key="8">
    <source>
        <dbReference type="ARBA" id="ARBA00023157"/>
    </source>
</evidence>
<dbReference type="SUPFAM" id="SSF49265">
    <property type="entry name" value="Fibronectin type III"/>
    <property type="match status" value="7"/>
</dbReference>
<dbReference type="SMART" id="SM00186">
    <property type="entry name" value="FBG"/>
    <property type="match status" value="1"/>
</dbReference>
<dbReference type="SUPFAM" id="SSF56496">
    <property type="entry name" value="Fibrinogen C-terminal domain-like"/>
    <property type="match status" value="1"/>
</dbReference>
<dbReference type="CDD" id="cd00063">
    <property type="entry name" value="FN3"/>
    <property type="match status" value="11"/>
</dbReference>
<dbReference type="PROSITE" id="PS01186">
    <property type="entry name" value="EGF_2"/>
    <property type="match status" value="11"/>
</dbReference>
<feature type="disulfide bond" evidence="10">
    <location>
        <begin position="222"/>
        <end position="231"/>
    </location>
</feature>
<dbReference type="InterPro" id="IPR013783">
    <property type="entry name" value="Ig-like_fold"/>
</dbReference>
<keyword evidence="8 10" id="KW-1015">Disulfide bond</keyword>
<feature type="compositionally biased region" description="Polar residues" evidence="11">
    <location>
        <begin position="1602"/>
        <end position="1611"/>
    </location>
</feature>
<proteinExistence type="inferred from homology"/>
<dbReference type="Gene3D" id="2.10.25.10">
    <property type="entry name" value="Laminin"/>
    <property type="match status" value="24"/>
</dbReference>
<feature type="compositionally biased region" description="Basic and acidic residues" evidence="11">
    <location>
        <begin position="1027"/>
        <end position="1039"/>
    </location>
</feature>
<evidence type="ECO:0000256" key="7">
    <source>
        <dbReference type="ARBA" id="ARBA00022737"/>
    </source>
</evidence>
<comment type="subcellular location">
    <subcellularLocation>
        <location evidence="1">Secreted</location>
        <location evidence="1">Extracellular space</location>
        <location evidence="1">Extracellular matrix</location>
    </subcellularLocation>
</comment>
<feature type="disulfide bond" evidence="10">
    <location>
        <begin position="594"/>
        <end position="603"/>
    </location>
</feature>
<evidence type="ECO:0000256" key="2">
    <source>
        <dbReference type="ARBA" id="ARBA00008673"/>
    </source>
</evidence>
<dbReference type="PROSITE" id="PS51406">
    <property type="entry name" value="FIBRINOGEN_C_2"/>
    <property type="match status" value="1"/>
</dbReference>
<feature type="domain" description="Fibronectin type-III" evidence="13">
    <location>
        <begin position="798"/>
        <end position="886"/>
    </location>
</feature>
<feature type="domain" description="Fibronectin type-III" evidence="13">
    <location>
        <begin position="2339"/>
        <end position="2429"/>
    </location>
</feature>
<feature type="region of interest" description="Disordered" evidence="11">
    <location>
        <begin position="1238"/>
        <end position="1263"/>
    </location>
</feature>
<dbReference type="PANTHER" id="PTHR46708">
    <property type="entry name" value="TENASCIN"/>
    <property type="match status" value="1"/>
</dbReference>
<dbReference type="InterPro" id="IPR000742">
    <property type="entry name" value="EGF"/>
</dbReference>
<dbReference type="SMART" id="SM00060">
    <property type="entry name" value="FN3"/>
    <property type="match status" value="12"/>
</dbReference>
<evidence type="ECO:0000256" key="5">
    <source>
        <dbReference type="ARBA" id="ARBA00022536"/>
    </source>
</evidence>
<feature type="disulfide bond" evidence="10">
    <location>
        <begin position="515"/>
        <end position="525"/>
    </location>
</feature>
<evidence type="ECO:0000313" key="16">
    <source>
        <dbReference type="Proteomes" id="UP001295444"/>
    </source>
</evidence>
<feature type="domain" description="EGF-like" evidence="12">
    <location>
        <begin position="201"/>
        <end position="232"/>
    </location>
</feature>
<feature type="domain" description="Fibronectin type-III" evidence="13">
    <location>
        <begin position="1861"/>
        <end position="1952"/>
    </location>
</feature>
<dbReference type="InterPro" id="IPR036116">
    <property type="entry name" value="FN3_sf"/>
</dbReference>
<feature type="domain" description="Fibronectin type-III" evidence="13">
    <location>
        <begin position="2237"/>
        <end position="2331"/>
    </location>
</feature>
<dbReference type="InterPro" id="IPR002181">
    <property type="entry name" value="Fibrinogen_a/b/g_C_dom"/>
</dbReference>
<evidence type="ECO:0000256" key="11">
    <source>
        <dbReference type="SAM" id="MobiDB-lite"/>
    </source>
</evidence>
<dbReference type="GO" id="GO:0031175">
    <property type="term" value="P:neuron projection development"/>
    <property type="evidence" value="ECO:0007669"/>
    <property type="project" value="TreeGrafter"/>
</dbReference>
<feature type="region of interest" description="Disordered" evidence="11">
    <location>
        <begin position="1500"/>
        <end position="1611"/>
    </location>
</feature>
<feature type="domain" description="EGF-like" evidence="12">
    <location>
        <begin position="263"/>
        <end position="294"/>
    </location>
</feature>
<feature type="disulfide bond" evidence="10">
    <location>
        <begin position="577"/>
        <end position="587"/>
    </location>
</feature>
<feature type="domain" description="Fibronectin type-III" evidence="13">
    <location>
        <begin position="2432"/>
        <end position="2518"/>
    </location>
</feature>
<dbReference type="InterPro" id="IPR014716">
    <property type="entry name" value="Fibrinogen_a/b/g_C_1"/>
</dbReference>
<evidence type="ECO:0000256" key="4">
    <source>
        <dbReference type="ARBA" id="ARBA00022530"/>
    </source>
</evidence>
<dbReference type="FunFam" id="2.10.25.10:FF:000001">
    <property type="entry name" value="Tenascin C"/>
    <property type="match status" value="20"/>
</dbReference>
<reference evidence="15" key="1">
    <citation type="submission" date="2022-03" db="EMBL/GenBank/DDBJ databases">
        <authorList>
            <person name="Alioto T."/>
            <person name="Alioto T."/>
            <person name="Gomez Garrido J."/>
        </authorList>
    </citation>
    <scope>NUCLEOTIDE SEQUENCE</scope>
</reference>
<evidence type="ECO:0000256" key="3">
    <source>
        <dbReference type="ARBA" id="ARBA00022525"/>
    </source>
</evidence>
<dbReference type="InterPro" id="IPR036056">
    <property type="entry name" value="Fibrinogen-like_C"/>
</dbReference>
<evidence type="ECO:0000259" key="12">
    <source>
        <dbReference type="PROSITE" id="PS50026"/>
    </source>
</evidence>
<feature type="domain" description="EGF-like" evidence="12">
    <location>
        <begin position="573"/>
        <end position="604"/>
    </location>
</feature>
<gene>
    <name evidence="15" type="ORF">PECUL_23A002342</name>
</gene>
<feature type="domain" description="EGF-like" evidence="12">
    <location>
        <begin position="511"/>
        <end position="542"/>
    </location>
</feature>
<dbReference type="CDD" id="cd00087">
    <property type="entry name" value="FReD"/>
    <property type="match status" value="1"/>
</dbReference>
<feature type="domain" description="Fibronectin type-III" evidence="13">
    <location>
        <begin position="2608"/>
        <end position="2695"/>
    </location>
</feature>
<dbReference type="CDD" id="cd00054">
    <property type="entry name" value="EGF_CA"/>
    <property type="match status" value="3"/>
</dbReference>
<dbReference type="Pfam" id="PF07974">
    <property type="entry name" value="EGF_2"/>
    <property type="match status" value="3"/>
</dbReference>
<dbReference type="InterPro" id="IPR013111">
    <property type="entry name" value="EGF_extracell"/>
</dbReference>
<evidence type="ECO:0000256" key="10">
    <source>
        <dbReference type="PROSITE-ProRule" id="PRU00076"/>
    </source>
</evidence>
<dbReference type="Pfam" id="PF00147">
    <property type="entry name" value="Fibrinogen_C"/>
    <property type="match status" value="1"/>
</dbReference>
<feature type="disulfide bond" evidence="10">
    <location>
        <begin position="284"/>
        <end position="293"/>
    </location>
</feature>
<feature type="disulfide bond" evidence="10">
    <location>
        <begin position="267"/>
        <end position="277"/>
    </location>
</feature>
<dbReference type="EMBL" id="OW240920">
    <property type="protein sequence ID" value="CAH2314494.1"/>
    <property type="molecule type" value="Genomic_DNA"/>
</dbReference>
<feature type="region of interest" description="Disordered" evidence="11">
    <location>
        <begin position="1713"/>
        <end position="1736"/>
    </location>
</feature>
<dbReference type="PROSITE" id="PS00022">
    <property type="entry name" value="EGF_1"/>
    <property type="match status" value="10"/>
</dbReference>
<dbReference type="InterPro" id="IPR050991">
    <property type="entry name" value="ECM_Regulatory_Proteins"/>
</dbReference>
<dbReference type="FunFam" id="3.90.215.10:FF:000001">
    <property type="entry name" value="Tenascin isoform 1"/>
    <property type="match status" value="1"/>
</dbReference>
<dbReference type="InterPro" id="IPR003961">
    <property type="entry name" value="FN3_dom"/>
</dbReference>
<keyword evidence="6" id="KW-0732">Signal</keyword>
<accession>A0AAD1SXT7</accession>
<comment type="similarity">
    <text evidence="2">Belongs to the tenascin family.</text>
</comment>
<keyword evidence="9" id="KW-0325">Glycoprotein</keyword>
<evidence type="ECO:0000256" key="9">
    <source>
        <dbReference type="ARBA" id="ARBA00023180"/>
    </source>
</evidence>
<feature type="disulfide bond" evidence="10">
    <location>
        <begin position="453"/>
        <end position="463"/>
    </location>
</feature>
<feature type="domain" description="Fibronectin type-III" evidence="13">
    <location>
        <begin position="2519"/>
        <end position="2607"/>
    </location>
</feature>
<feature type="domain" description="EGF-like" evidence="12">
    <location>
        <begin position="449"/>
        <end position="480"/>
    </location>
</feature>
<dbReference type="GO" id="GO:0005615">
    <property type="term" value="C:extracellular space"/>
    <property type="evidence" value="ECO:0007669"/>
    <property type="project" value="TreeGrafter"/>
</dbReference>
<evidence type="ECO:0000256" key="6">
    <source>
        <dbReference type="ARBA" id="ARBA00022729"/>
    </source>
</evidence>
<keyword evidence="3" id="KW-0964">Secreted</keyword>
<organism evidence="15 16">
    <name type="scientific">Pelobates cultripes</name>
    <name type="common">Western spadefoot toad</name>
    <dbReference type="NCBI Taxonomy" id="61616"/>
    <lineage>
        <taxon>Eukaryota</taxon>
        <taxon>Metazoa</taxon>
        <taxon>Chordata</taxon>
        <taxon>Craniata</taxon>
        <taxon>Vertebrata</taxon>
        <taxon>Euteleostomi</taxon>
        <taxon>Amphibia</taxon>
        <taxon>Batrachia</taxon>
        <taxon>Anura</taxon>
        <taxon>Pelobatoidea</taxon>
        <taxon>Pelobatidae</taxon>
        <taxon>Pelobates</taxon>
    </lineage>
</organism>
<feature type="region of interest" description="Disordered" evidence="11">
    <location>
        <begin position="2415"/>
        <end position="2435"/>
    </location>
</feature>
<protein>
    <submittedName>
        <fullName evidence="15">Tenascin-like isoform X1</fullName>
    </submittedName>
</protein>
<dbReference type="GO" id="GO:0030155">
    <property type="term" value="P:regulation of cell adhesion"/>
    <property type="evidence" value="ECO:0007669"/>
    <property type="project" value="TreeGrafter"/>
</dbReference>
<dbReference type="SMART" id="SM00181">
    <property type="entry name" value="EGF"/>
    <property type="match status" value="25"/>
</dbReference>
<feature type="disulfide bond" evidence="10">
    <location>
        <begin position="470"/>
        <end position="479"/>
    </location>
</feature>
<feature type="domain" description="Fibrinogen C-terminal" evidence="14">
    <location>
        <begin position="2693"/>
        <end position="2908"/>
    </location>
</feature>
<dbReference type="Pfam" id="PF18720">
    <property type="entry name" value="EGF_Tenascin"/>
    <property type="match status" value="5"/>
</dbReference>
<name>A0AAD1SXT7_PELCU</name>
<dbReference type="Pfam" id="PF25024">
    <property type="entry name" value="EGF_TEN"/>
    <property type="match status" value="2"/>
</dbReference>
<sequence>DPSSLKSPPCPQDLEDCPGGCGGDSQGVCVDGQCQCKEGYMGDRCQLRTCPEDCNDQGRCVDGRCFCFEGYFGLNCGSKGCLNNCQNHGQCEDGVCVCDSGFLGEDCSIKTCPSNCLNRGKCENGVCVCASGFTGVDCGIRTCPRNCHNRGRCQNGVCICRTGFTGADCGSRLCPNNCQQRGHCEDGVCTCNPGFTGVDCSSKKCPNDCQNNGRCENGVCICDSGFSGVDCSSRPCPEDCNEQGQCVSGVCVCDTGFIGEDCGTRICSEECERNGRCEDGECVCDPGYTGTDCEIRTCPDDCHSRGRCDDGKCVCDSGYTGLDCGSRTCPNKCNNRGRCEDGNCICNSGFSGPDCGSKMCPKNCSGNGQCVNGKCVCDAGFVGPICGTRTCPVGCARHGRCVRGMCVCSPGYTGPDCGSRTCPKNCLNQGTCEDGTCVCDSGYTGLDCGTRTCPNDCHNQGQCEDGTCVCDDGYTGVDCELKSCPNDCYKRGQCKDGVCICDSGYTGLNCELKTCPNDCHNHGECKDGVCICDSGYTGLDCESKTCPNNCNNRGRCEDGECICDWGYTDLDCGSRTCPNDCQNHGRCDDGECICDSGYSGPDCGLRTCPSDCNNRGNCVDGLCVCISGYYGPDCGFKACLNDCNNRGLCEDGVCICDSWYTGLDCGSRSCPNNCQNRGRCDDGTCVCDAGFAGLDCSSTACPDNCYIHGRCEDGVCICRPGYTGLDCGSKACPKNCNDNGQCVNGKCVCNPGFSGPVCGARSCPRNCAGRGKCINGICVCKKGYGGVDCGEVVTEITAVTGLQVTSQEESAVTLEWDQPQSTPDSYEISFKAEKENGLIQTIIDGSLTTYRQIGLAPGEVYIVTIQPRKDQTLGPDTSINATTRIEAPHGLRVTDITTSSFLLRWDRPQNLPDRYIITLVTPSGKERKLKVPGKGDKARLTGLDEGTKYRVLLKAEKGQEQSEAVETTVNTAFGKERKRLDVVDEHRVQEPEVTSQSNSRLEKSLPSQEKAKHHPASSRSTVSSGEVGEHSLNTDESKEIIAEDQYQKGDKTIHTTRRQTHTITTIINRYYTIYHENGSVSVLKEAEEFDEKNPLHKLVNGEDQEVMTSVVEEGDVEDGTLTHIREKIPGSKVGGWVVTRNITHFGSPQKVNPHTQYPEAENSGLIITSDTTSEEGSLGVGSSAKETTSTSGEVGIRVNPYKKPSSQHNLQYPKIEKQVDQLSKEVEPGTIFGIKHELAQSGVESQTNATDDPKDSTKSRQNNKIFHRVVSISKKVERYENGKLQNETKVLEDPDRVVTGIKYKNQTKKLPFFAASSMKAVIENLPEKLSPFNGTFIQRLESYLRATSYPLRPNQTVESVAKAIFLYLVKWKPHNFTGMVYDRLPQKTPGASGNPEPAGTSRLQGNVGRVVMESDVDSLGNATDRIHETSALVQKGKKLKTPENTPRNIIDIETLGRVEAVGEVGTPTLLNAQTHSSSEENEDGVIVKTTLEVHDRQMYEEDLSKSGSSKIVLDKKHTKKPYNNMPVPKNATSAQKKQQVDETKTKKTAIKHEKESDKPETEKSVTPGIGTLESSSYHIPKIREEEKGNSLTHSSHLKNKSRSITGGTIEEPSNYNIKEKILLEDKRDHLPVVTEKDPNIHSKVIPFRQESGKEILTEEDEDLRNIHLIDDSLLSSETNKKVLPFENREERKKETGQTKLVVNKIEGFIEEQEKNKPTKSPYPVKVHGPGRQGRPTILQRNSTTLVISLEGLGILWEKVLVLYHPLHSTTKIAPSKLEVERGVREVEIGGLEPGTSYRLDLHGIVKGRSSKSFSLVTDTAVVPTTVQPEVETTTQSTTPPPEVVISTAAPVTKKPQGIVAQMGALQVREVTSETVTLVWKARPGVYESFLIGYEDVTDISKPQETSVPGDQREVTLSDLSQNTRYSVSVYGVRNGKLSRPLKVEVTTDSDPDRGTSPRLSPIAVSEIQPDSFLMSWEPLDGDFDSYIIQYFPPGGPRQEITLRGDETSYRITELITKVNYTVEIRGIWGDKYSEVETVYVLTEKPLPPRMESLSLSDVQSDSLRLTWEVQGGEFDSFLLYYRDGEGKPQEIPLDRDLRTFTVSDLKPGKKYKFVVYGIEDEKRSKPVTVEAITEKLQPPRLESLSVSDIYTESVRLSWEVHSGEFDSFLLYYRDAEGKPKEVTLESELRMVEVDDLRPGKKYKFVLHGVSGGKKGKGVIVETTTAPRDKPVEPSKAPPSAPRLVDLQASEVGKDSVKLSWTVEGEVSFDWIVVQYREPEGGVREVQVQGQDINTIISGLLPSRKYKFNVYGLRGEKRSKPLSTEIETGYPEVIGPSSSVLDDLYITPRGPHAILVSWEVPDNSFDSFIVRYGLPEHVAPLNEMLTDGSARSLLISGLQPDTLYNVTLSGIQSGKEQGMLKGKGRTGPLDLEPPQNLRFDEINESSVVAKWDPPNAETTTFKVSYQLAEGGEPESVNVVGTSTSLKDLTPGAQYEVTVVSVRGFEESQPLSGYVTTGGGGPRALRVFDVSEVSALLRWEPPQGHVDKYIVIYKAENVPAITMDVPGDRTELPLSSLYPHTEYFASVQSVRESETSKPTSTSFTTSANTARDLSASQITARSALLTWKAPPTIPDGYLLIYQTPDGRMKEISLPHNLTNYTMSQLDPLTQYRVQLHSIHGGTKSAPISTSFTTVRLRYPFPRDCWEQRMNGEVHNGIFTIHLEGEREETMMVYCDMETDGGGWIVFQRRMDGSTDFYRDWKSYKMGFGNLTSEFWLGNIALHKLSSSAPSELRVDLRAGDEAAYAVYDDFIVESEDRHFRLRLGAYKGNAGDSLSYHNNMIFSTRDRDAQKRILPCSVSYHGAWWYRNCHFTNLNGLYNNNKDHQGMNWYTWKGFEFSIPFTEMKMRPRGGGNRNRL</sequence>
<evidence type="ECO:0000259" key="14">
    <source>
        <dbReference type="PROSITE" id="PS51406"/>
    </source>
</evidence>
<dbReference type="InterPro" id="IPR041161">
    <property type="entry name" value="EGF_Tenascin"/>
</dbReference>
<dbReference type="Pfam" id="PF23106">
    <property type="entry name" value="EGF_Teneurin"/>
    <property type="match status" value="3"/>
</dbReference>
<dbReference type="Gene3D" id="3.90.215.10">
    <property type="entry name" value="Gamma Fibrinogen, chain A, domain 1"/>
    <property type="match status" value="1"/>
</dbReference>
<feature type="compositionally biased region" description="Basic and acidic residues" evidence="11">
    <location>
        <begin position="1538"/>
        <end position="1563"/>
    </location>
</feature>
<feature type="domain" description="Fibronectin type-III" evidence="13">
    <location>
        <begin position="1958"/>
        <end position="2046"/>
    </location>
</feature>
<feature type="disulfide bond" evidence="10">
    <location>
        <begin position="532"/>
        <end position="541"/>
    </location>
</feature>
<keyword evidence="5 10" id="KW-0245">EGF-like domain</keyword>
<dbReference type="PROSITE" id="PS50026">
    <property type="entry name" value="EGF_3"/>
    <property type="match status" value="5"/>
</dbReference>
<evidence type="ECO:0000256" key="1">
    <source>
        <dbReference type="ARBA" id="ARBA00004498"/>
    </source>
</evidence>
<feature type="domain" description="Fibronectin type-III" evidence="13">
    <location>
        <begin position="2047"/>
        <end position="2139"/>
    </location>
</feature>
<feature type="region of interest" description="Disordered" evidence="11">
    <location>
        <begin position="982"/>
        <end position="1039"/>
    </location>
</feature>